<protein>
    <submittedName>
        <fullName evidence="1">Uncharacterized protein</fullName>
    </submittedName>
</protein>
<evidence type="ECO:0000313" key="1">
    <source>
        <dbReference type="EMBL" id="QHS94301.1"/>
    </source>
</evidence>
<dbReference type="Gene3D" id="2.160.10.10">
    <property type="entry name" value="Hexapeptide repeat proteins"/>
    <property type="match status" value="2"/>
</dbReference>
<sequence>MSSALSATNPLTLLGTTDQFLLNNTSPLSYPDTTNAGPYTTLGPVFLPQIYGKDLNQIEVGSSGIIALSIYDQNVLTVDSNLANVGGVSFNAISLKAKDANDAINLQSGNKRVVIDSMMVSENVTQTTLTTDQSAGFLVDNDLNVSGILSVHSSVTMFDTLSVASDVVMGASLSVSGTATFEDNMFIEGKTLKIPTGTELERPITTENHGSIYYNSEYNRFEGLHNDHVWRPFGGVVDTDMDTKIVAELEAGSDNDELHFYANDASVARMVMSETQLSVSLEVIIESNLSIGGYLAIGNVMTISDSIQLQGPLELESTLSVFGATNLGNSLSVAAATTLSSTLSVNDASHFESTVGIKGEATLHNTLSVQGLVTIDDDLSISGNAIIGTTLSVSGQVDMSNSLNIGSTLSVTGASFLEGASKLGSTLSVESDTTLKGSLSVGGAVFMSSSLSIESDLVNKGHLSVGETGVIAKTLSVGRAADFNTSVQIGTTLSVASDTTIGGALSVANDVTLASGSTMYTNNIQTIGADKDMVINLGTNNDGTLTINGSLDVLGTFNNIGVEVTNLQVEDKTITLSTGNTDIPGGQQYVNEDSALNHKSGLKIEGLPLHFTSNDPTYAHDFTATAGGVTNIWEKSFLWNWNEEGLNTGGIQQGPLSSLTSVKTAYSYADADVTNSKNIEHESFWELKGGALRLSSFVQNSVGQLEKISYTMRITKTKELQFIKHEYTTADGAVYVKKTPNAVATFGVSF</sequence>
<proteinExistence type="predicted"/>
<dbReference type="AlphaFoldDB" id="A0A6C0BR75"/>
<reference evidence="1" key="1">
    <citation type="journal article" date="2020" name="Nature">
        <title>Giant virus diversity and host interactions through global metagenomics.</title>
        <authorList>
            <person name="Schulz F."/>
            <person name="Roux S."/>
            <person name="Paez-Espino D."/>
            <person name="Jungbluth S."/>
            <person name="Walsh D.A."/>
            <person name="Denef V.J."/>
            <person name="McMahon K.D."/>
            <person name="Konstantinidis K.T."/>
            <person name="Eloe-Fadrosh E.A."/>
            <person name="Kyrpides N.C."/>
            <person name="Woyke T."/>
        </authorList>
    </citation>
    <scope>NUCLEOTIDE SEQUENCE</scope>
    <source>
        <strain evidence="1">GVMAG-M-3300018416-26</strain>
    </source>
</reference>
<accession>A0A6C0BR75</accession>
<dbReference type="InterPro" id="IPR011004">
    <property type="entry name" value="Trimer_LpxA-like_sf"/>
</dbReference>
<name>A0A6C0BR75_9ZZZZ</name>
<organism evidence="1">
    <name type="scientific">viral metagenome</name>
    <dbReference type="NCBI Taxonomy" id="1070528"/>
    <lineage>
        <taxon>unclassified sequences</taxon>
        <taxon>metagenomes</taxon>
        <taxon>organismal metagenomes</taxon>
    </lineage>
</organism>
<dbReference type="SUPFAM" id="SSF51161">
    <property type="entry name" value="Trimeric LpxA-like enzymes"/>
    <property type="match status" value="1"/>
</dbReference>
<dbReference type="EMBL" id="MN739219">
    <property type="protein sequence ID" value="QHS94301.1"/>
    <property type="molecule type" value="Genomic_DNA"/>
</dbReference>